<dbReference type="Gene3D" id="3.10.20.810">
    <property type="entry name" value="Phosphoribosyl-AMP cyclohydrolase"/>
    <property type="match status" value="1"/>
</dbReference>
<dbReference type="EMBL" id="FZNS01000001">
    <property type="protein sequence ID" value="SNR29874.1"/>
    <property type="molecule type" value="Genomic_DNA"/>
</dbReference>
<dbReference type="InterPro" id="IPR008179">
    <property type="entry name" value="HisE"/>
</dbReference>
<evidence type="ECO:0000256" key="9">
    <source>
        <dbReference type="ARBA" id="ARBA00022605"/>
    </source>
</evidence>
<dbReference type="NCBIfam" id="NF002747">
    <property type="entry name" value="PRK02759.1"/>
    <property type="match status" value="1"/>
</dbReference>
<evidence type="ECO:0000256" key="15">
    <source>
        <dbReference type="HAMAP-Rule" id="MF_01019"/>
    </source>
</evidence>
<evidence type="ECO:0000256" key="6">
    <source>
        <dbReference type="ARBA" id="ARBA00007731"/>
    </source>
</evidence>
<gene>
    <name evidence="15" type="primary">hisI</name>
    <name evidence="15" type="synonym">hisIE</name>
    <name evidence="17" type="ORF">SAMN06269173_101204</name>
</gene>
<comment type="similarity">
    <text evidence="6 15">In the C-terminal section; belongs to the PRA-PH family.</text>
</comment>
<dbReference type="InterPro" id="IPR023019">
    <property type="entry name" value="His_synth_HisIE"/>
</dbReference>
<feature type="region of interest" description="Phosphoribosyl-AMP cyclohydrolase" evidence="15">
    <location>
        <begin position="1"/>
        <end position="114"/>
    </location>
</feature>
<evidence type="ECO:0000256" key="12">
    <source>
        <dbReference type="ARBA" id="ARBA00022840"/>
    </source>
</evidence>
<dbReference type="UniPathway" id="UPA00031">
    <property type="reaction ID" value="UER00007"/>
</dbReference>
<dbReference type="HAMAP" id="MF_01019">
    <property type="entry name" value="HisIE"/>
    <property type="match status" value="1"/>
</dbReference>
<evidence type="ECO:0000256" key="2">
    <source>
        <dbReference type="ARBA" id="ARBA00001460"/>
    </source>
</evidence>
<comment type="pathway">
    <text evidence="4 15">Amino-acid biosynthesis; L-histidine biosynthesis; L-histidine from 5-phospho-alpha-D-ribose 1-diphosphate: step 3/9.</text>
</comment>
<dbReference type="InterPro" id="IPR038019">
    <property type="entry name" value="PRib_AMP_CycHydrolase_sf"/>
</dbReference>
<keyword evidence="11 15" id="KW-0378">Hydrolase</keyword>
<evidence type="ECO:0000256" key="3">
    <source>
        <dbReference type="ARBA" id="ARBA00004496"/>
    </source>
</evidence>
<comment type="similarity">
    <text evidence="7 15">In the N-terminal section; belongs to the PRA-CH family.</text>
</comment>
<dbReference type="FunFam" id="3.10.20.810:FF:000001">
    <property type="entry name" value="Histidine biosynthesis bifunctional protein HisIE"/>
    <property type="match status" value="1"/>
</dbReference>
<dbReference type="InterPro" id="IPR002496">
    <property type="entry name" value="PRib_AMP_CycHydrolase_dom"/>
</dbReference>
<evidence type="ECO:0000256" key="10">
    <source>
        <dbReference type="ARBA" id="ARBA00022741"/>
    </source>
</evidence>
<dbReference type="GO" id="GO:0000105">
    <property type="term" value="P:L-histidine biosynthetic process"/>
    <property type="evidence" value="ECO:0007669"/>
    <property type="project" value="UniProtKB-UniRule"/>
</dbReference>
<dbReference type="PANTHER" id="PTHR42945:SF9">
    <property type="entry name" value="HISTIDINE BIOSYNTHESIS BIFUNCTIONAL PROTEIN HISIE"/>
    <property type="match status" value="1"/>
</dbReference>
<feature type="region of interest" description="Phosphoribosyl-ATP pyrophosphohydrolase" evidence="15">
    <location>
        <begin position="115"/>
        <end position="215"/>
    </location>
</feature>
<dbReference type="PANTHER" id="PTHR42945">
    <property type="entry name" value="HISTIDINE BIOSYNTHESIS BIFUNCTIONAL PROTEIN"/>
    <property type="match status" value="1"/>
</dbReference>
<dbReference type="AlphaFoldDB" id="A0A238V6Y3"/>
<evidence type="ECO:0000313" key="17">
    <source>
        <dbReference type="EMBL" id="SNR29874.1"/>
    </source>
</evidence>
<dbReference type="NCBIfam" id="TIGR03188">
    <property type="entry name" value="histidine_hisI"/>
    <property type="match status" value="1"/>
</dbReference>
<dbReference type="Pfam" id="PF01502">
    <property type="entry name" value="PRA-CH"/>
    <property type="match status" value="1"/>
</dbReference>
<dbReference type="GO" id="GO:0005737">
    <property type="term" value="C:cytoplasm"/>
    <property type="evidence" value="ECO:0007669"/>
    <property type="project" value="UniProtKB-SubCell"/>
</dbReference>
<dbReference type="InterPro" id="IPR021130">
    <property type="entry name" value="PRib-ATP_PPHydrolase-like"/>
</dbReference>
<dbReference type="SUPFAM" id="SSF141734">
    <property type="entry name" value="HisI-like"/>
    <property type="match status" value="1"/>
</dbReference>
<evidence type="ECO:0000256" key="14">
    <source>
        <dbReference type="ARBA" id="ARBA00023268"/>
    </source>
</evidence>
<keyword evidence="8 15" id="KW-0963">Cytoplasm</keyword>
<evidence type="ECO:0000256" key="8">
    <source>
        <dbReference type="ARBA" id="ARBA00022490"/>
    </source>
</evidence>
<evidence type="ECO:0000313" key="18">
    <source>
        <dbReference type="Proteomes" id="UP000198310"/>
    </source>
</evidence>
<proteinExistence type="inferred from homology"/>
<evidence type="ECO:0000256" key="13">
    <source>
        <dbReference type="ARBA" id="ARBA00023102"/>
    </source>
</evidence>
<evidence type="ECO:0000259" key="16">
    <source>
        <dbReference type="Pfam" id="PF01502"/>
    </source>
</evidence>
<dbReference type="NCBIfam" id="NF000768">
    <property type="entry name" value="PRK00051.1"/>
    <property type="match status" value="1"/>
</dbReference>
<keyword evidence="9 15" id="KW-0028">Amino-acid biosynthesis</keyword>
<keyword evidence="14 15" id="KW-0511">Multifunctional enzyme</keyword>
<comment type="catalytic activity">
    <reaction evidence="1 15">
        <text>1-(5-phospho-beta-D-ribosyl)-5'-AMP + H2O = 1-(5-phospho-beta-D-ribosyl)-5-[(5-phospho-beta-D-ribosylamino)methylideneamino]imidazole-4-carboxamide</text>
        <dbReference type="Rhea" id="RHEA:20049"/>
        <dbReference type="ChEBI" id="CHEBI:15377"/>
        <dbReference type="ChEBI" id="CHEBI:58435"/>
        <dbReference type="ChEBI" id="CHEBI:59457"/>
        <dbReference type="EC" id="3.5.4.19"/>
    </reaction>
</comment>
<comment type="subcellular location">
    <subcellularLocation>
        <location evidence="3 15">Cytoplasm</location>
    </subcellularLocation>
</comment>
<dbReference type="EC" id="3.6.1.31" evidence="15"/>
<organism evidence="17 18">
    <name type="scientific">Hymenobacter mucosus</name>
    <dbReference type="NCBI Taxonomy" id="1411120"/>
    <lineage>
        <taxon>Bacteria</taxon>
        <taxon>Pseudomonadati</taxon>
        <taxon>Bacteroidota</taxon>
        <taxon>Cytophagia</taxon>
        <taxon>Cytophagales</taxon>
        <taxon>Hymenobacteraceae</taxon>
        <taxon>Hymenobacter</taxon>
    </lineage>
</organism>
<evidence type="ECO:0000256" key="1">
    <source>
        <dbReference type="ARBA" id="ARBA00000024"/>
    </source>
</evidence>
<feature type="domain" description="Phosphoribosyl-AMP cyclohydrolase" evidence="16">
    <location>
        <begin position="27"/>
        <end position="100"/>
    </location>
</feature>
<reference evidence="18" key="1">
    <citation type="submission" date="2017-06" db="EMBL/GenBank/DDBJ databases">
        <authorList>
            <person name="Varghese N."/>
            <person name="Submissions S."/>
        </authorList>
    </citation>
    <scope>NUCLEOTIDE SEQUENCE [LARGE SCALE GENOMIC DNA]</scope>
    <source>
        <strain evidence="18">DSM 28041</strain>
    </source>
</reference>
<keyword evidence="10 15" id="KW-0547">Nucleotide-binding</keyword>
<dbReference type="HAMAP" id="MF_01020">
    <property type="entry name" value="HisE"/>
    <property type="match status" value="1"/>
</dbReference>
<dbReference type="SUPFAM" id="SSF101386">
    <property type="entry name" value="all-alpha NTP pyrophosphatases"/>
    <property type="match status" value="1"/>
</dbReference>
<evidence type="ECO:0000256" key="4">
    <source>
        <dbReference type="ARBA" id="ARBA00005169"/>
    </source>
</evidence>
<evidence type="ECO:0000256" key="7">
    <source>
        <dbReference type="ARBA" id="ARBA00008299"/>
    </source>
</evidence>
<keyword evidence="18" id="KW-1185">Reference proteome</keyword>
<dbReference type="Gene3D" id="1.10.287.1080">
    <property type="entry name" value="MazG-like"/>
    <property type="match status" value="1"/>
</dbReference>
<dbReference type="EC" id="3.5.4.19" evidence="15"/>
<sequence>MQLDFQKMPDGLVPVIVQDAHTGQVLMLGYMNQEALTKTEQEGRVTFFSRSKQRLWTKGETSGHFLTVVSLHEDCDQDALLIRAIPDGSTCHRGTTSCFEQVGQTAYPAPAVSFIAELERLVQRRHQFPEEDAKSYTASLFRKGMPKIAQKVGEEAVETVIDAVGGNIDGLKGEAADLLYHLLVLLTAAGLGLEDVVDVLRQRHSTISQGVRREE</sequence>
<dbReference type="RefSeq" id="WP_089331370.1">
    <property type="nucleotide sequence ID" value="NZ_FZNS01000001.1"/>
</dbReference>
<dbReference type="GO" id="GO:0005524">
    <property type="term" value="F:ATP binding"/>
    <property type="evidence" value="ECO:0007669"/>
    <property type="project" value="UniProtKB-KW"/>
</dbReference>
<keyword evidence="13 15" id="KW-0368">Histidine biosynthesis</keyword>
<dbReference type="GO" id="GO:0004635">
    <property type="term" value="F:phosphoribosyl-AMP cyclohydrolase activity"/>
    <property type="evidence" value="ECO:0007669"/>
    <property type="project" value="UniProtKB-UniRule"/>
</dbReference>
<keyword evidence="12 15" id="KW-0067">ATP-binding</keyword>
<dbReference type="Pfam" id="PF01503">
    <property type="entry name" value="PRA-PH"/>
    <property type="match status" value="1"/>
</dbReference>
<name>A0A238V6Y3_9BACT</name>
<dbReference type="GO" id="GO:0004636">
    <property type="term" value="F:phosphoribosyl-ATP diphosphatase activity"/>
    <property type="evidence" value="ECO:0007669"/>
    <property type="project" value="UniProtKB-UniRule"/>
</dbReference>
<evidence type="ECO:0000256" key="11">
    <source>
        <dbReference type="ARBA" id="ARBA00022801"/>
    </source>
</evidence>
<evidence type="ECO:0000256" key="5">
    <source>
        <dbReference type="ARBA" id="ARBA00005204"/>
    </source>
</evidence>
<dbReference type="Proteomes" id="UP000198310">
    <property type="component" value="Unassembled WGS sequence"/>
</dbReference>
<protein>
    <recommendedName>
        <fullName evidence="15">Histidine biosynthesis bifunctional protein HisIE</fullName>
    </recommendedName>
    <domain>
        <recommendedName>
            <fullName evidence="15">Phosphoribosyl-AMP cyclohydrolase</fullName>
            <shortName evidence="15">PRA-CH</shortName>
            <ecNumber evidence="15">3.5.4.19</ecNumber>
        </recommendedName>
    </domain>
    <domain>
        <recommendedName>
            <fullName evidence="15">Phosphoribosyl-ATP pyrophosphatase</fullName>
            <shortName evidence="15">PRA-PH</shortName>
            <ecNumber evidence="15">3.6.1.31</ecNumber>
        </recommendedName>
    </domain>
</protein>
<comment type="pathway">
    <text evidence="5 15">Amino-acid biosynthesis; L-histidine biosynthesis; L-histidine from 5-phospho-alpha-D-ribose 1-diphosphate: step 2/9.</text>
</comment>
<dbReference type="CDD" id="cd11534">
    <property type="entry name" value="NTP-PPase_HisIE_like"/>
    <property type="match status" value="1"/>
</dbReference>
<comment type="catalytic activity">
    <reaction evidence="2 15">
        <text>1-(5-phospho-beta-D-ribosyl)-ATP + H2O = 1-(5-phospho-beta-D-ribosyl)-5'-AMP + diphosphate + H(+)</text>
        <dbReference type="Rhea" id="RHEA:22828"/>
        <dbReference type="ChEBI" id="CHEBI:15377"/>
        <dbReference type="ChEBI" id="CHEBI:15378"/>
        <dbReference type="ChEBI" id="CHEBI:33019"/>
        <dbReference type="ChEBI" id="CHEBI:59457"/>
        <dbReference type="ChEBI" id="CHEBI:73183"/>
        <dbReference type="EC" id="3.6.1.31"/>
    </reaction>
</comment>
<accession>A0A238V6Y3</accession>